<keyword evidence="7 9" id="KW-1133">Transmembrane helix</keyword>
<dbReference type="Pfam" id="PF13416">
    <property type="entry name" value="SBP_bac_8"/>
    <property type="match status" value="1"/>
</dbReference>
<dbReference type="PANTHER" id="PTHR30061">
    <property type="entry name" value="MALTOSE-BINDING PERIPLASMIC PROTEIN"/>
    <property type="match status" value="1"/>
</dbReference>
<dbReference type="PANTHER" id="PTHR30061:SF50">
    <property type="entry name" value="MALTOSE_MALTODEXTRIN-BINDING PERIPLASMIC PROTEIN"/>
    <property type="match status" value="1"/>
</dbReference>
<evidence type="ECO:0000256" key="9">
    <source>
        <dbReference type="SAM" id="Phobius"/>
    </source>
</evidence>
<protein>
    <recommendedName>
        <fullName evidence="10">ABC transmembrane type-1 domain-containing protein</fullName>
    </recommendedName>
</protein>
<name>A0A381XVE4_9ZZZZ</name>
<keyword evidence="3" id="KW-0813">Transport</keyword>
<evidence type="ECO:0000256" key="6">
    <source>
        <dbReference type="ARBA" id="ARBA00022729"/>
    </source>
</evidence>
<dbReference type="AlphaFoldDB" id="A0A381XVE4"/>
<evidence type="ECO:0000256" key="7">
    <source>
        <dbReference type="ARBA" id="ARBA00022989"/>
    </source>
</evidence>
<evidence type="ECO:0000256" key="2">
    <source>
        <dbReference type="ARBA" id="ARBA00008520"/>
    </source>
</evidence>
<dbReference type="GO" id="GO:1901982">
    <property type="term" value="F:maltose binding"/>
    <property type="evidence" value="ECO:0007669"/>
    <property type="project" value="TreeGrafter"/>
</dbReference>
<dbReference type="SUPFAM" id="SSF53850">
    <property type="entry name" value="Periplasmic binding protein-like II"/>
    <property type="match status" value="1"/>
</dbReference>
<proteinExistence type="inferred from homology"/>
<comment type="similarity">
    <text evidence="2">Belongs to the bacterial solute-binding protein 1 family.</text>
</comment>
<evidence type="ECO:0000313" key="11">
    <source>
        <dbReference type="EMBL" id="SVA68675.1"/>
    </source>
</evidence>
<dbReference type="PROSITE" id="PS50928">
    <property type="entry name" value="ABC_TM1"/>
    <property type="match status" value="1"/>
</dbReference>
<dbReference type="GO" id="GO:0042956">
    <property type="term" value="P:maltodextrin transmembrane transport"/>
    <property type="evidence" value="ECO:0007669"/>
    <property type="project" value="TreeGrafter"/>
</dbReference>
<keyword evidence="4" id="KW-0762">Sugar transport</keyword>
<keyword evidence="8 9" id="KW-0472">Membrane</keyword>
<organism evidence="11">
    <name type="scientific">marine metagenome</name>
    <dbReference type="NCBI Taxonomy" id="408172"/>
    <lineage>
        <taxon>unclassified sequences</taxon>
        <taxon>metagenomes</taxon>
        <taxon>ecological metagenomes</taxon>
    </lineage>
</organism>
<feature type="transmembrane region" description="Helical" evidence="9">
    <location>
        <begin position="385"/>
        <end position="405"/>
    </location>
</feature>
<dbReference type="GO" id="GO:0015144">
    <property type="term" value="F:carbohydrate transmembrane transporter activity"/>
    <property type="evidence" value="ECO:0007669"/>
    <property type="project" value="InterPro"/>
</dbReference>
<dbReference type="PRINTS" id="PR00181">
    <property type="entry name" value="MALTOSEBP"/>
</dbReference>
<evidence type="ECO:0000256" key="8">
    <source>
        <dbReference type="ARBA" id="ARBA00023136"/>
    </source>
</evidence>
<feature type="transmembrane region" description="Helical" evidence="9">
    <location>
        <begin position="417"/>
        <end position="439"/>
    </location>
</feature>
<dbReference type="Gene3D" id="1.10.3720.10">
    <property type="entry name" value="MetI-like"/>
    <property type="match status" value="1"/>
</dbReference>
<dbReference type="SUPFAM" id="SSF161098">
    <property type="entry name" value="MetI-like"/>
    <property type="match status" value="1"/>
</dbReference>
<keyword evidence="5 9" id="KW-0812">Transmembrane</keyword>
<dbReference type="InterPro" id="IPR000515">
    <property type="entry name" value="MetI-like"/>
</dbReference>
<accession>A0A381XVE4</accession>
<dbReference type="Gene3D" id="3.40.190.10">
    <property type="entry name" value="Periplasmic binding protein-like II"/>
    <property type="match status" value="2"/>
</dbReference>
<evidence type="ECO:0000256" key="1">
    <source>
        <dbReference type="ARBA" id="ARBA00004141"/>
    </source>
</evidence>
<evidence type="ECO:0000256" key="5">
    <source>
        <dbReference type="ARBA" id="ARBA00022692"/>
    </source>
</evidence>
<keyword evidence="6" id="KW-0732">Signal</keyword>
<sequence length="531" mass="59859">MLYENRKALREVCDKYEDSHPGININLIYRETEELRSNFQSAALGGSGPELIYGPSDQVGPFAVMGIIKPLDDLFPPSFFNQFSSNAVVQFQDKTWMVGDGVGNHLMLMYNKDIVSSPPENTDEMIKIGKSLTKDLDDDGIIDQYGLVWNFTEPFFYVPWIGGFGEWFINDDGSPNLNTKSNENAFAFIKSLRDEHRIIPKECDYETANALFKTGRAAMIINGDWSWGDYRDKVDFGIAALPMVSSTGDFPTPLVSTKGYSINVHTTGEKLSHTIDLMTYLTSPEVQLHYVRRLNVQPSSLAALSHPDVQANSLLKQNADIIKKGRPMPVVPELRAIWDALRGEYQSVLAGTKDPHTAAVESQRKAIDQIKTMNFVIKPGIQGKFIKGLLFLFIAALGIIFWIKKKIYLRSFQENKFAYLMLLPAFLGIMSVIIFPFGYNLIISLSNFSLRTFKHWEIIGFHHFASVLTDGGFYSLFGKTIIWTVVNVSFHVSLGVFLAVLINRTLPAKRILRTLLIIPWALPQYIAALTW</sequence>
<dbReference type="GO" id="GO:0055052">
    <property type="term" value="C:ATP-binding cassette (ABC) transporter complex, substrate-binding subunit-containing"/>
    <property type="evidence" value="ECO:0007669"/>
    <property type="project" value="TreeGrafter"/>
</dbReference>
<feature type="transmembrane region" description="Helical" evidence="9">
    <location>
        <begin position="481"/>
        <end position="503"/>
    </location>
</feature>
<evidence type="ECO:0000259" key="10">
    <source>
        <dbReference type="PROSITE" id="PS50928"/>
    </source>
</evidence>
<feature type="non-terminal residue" evidence="11">
    <location>
        <position position="531"/>
    </location>
</feature>
<reference evidence="11" key="1">
    <citation type="submission" date="2018-05" db="EMBL/GenBank/DDBJ databases">
        <authorList>
            <person name="Lanie J.A."/>
            <person name="Ng W.-L."/>
            <person name="Kazmierczak K.M."/>
            <person name="Andrzejewski T.M."/>
            <person name="Davidsen T.M."/>
            <person name="Wayne K.J."/>
            <person name="Tettelin H."/>
            <person name="Glass J.I."/>
            <person name="Rusch D."/>
            <person name="Podicherti R."/>
            <person name="Tsui H.-C.T."/>
            <person name="Winkler M.E."/>
        </authorList>
    </citation>
    <scope>NUCLEOTIDE SEQUENCE</scope>
</reference>
<dbReference type="InterPro" id="IPR006060">
    <property type="entry name" value="Maltose/Cyclodextrin-bd"/>
</dbReference>
<gene>
    <name evidence="11" type="ORF">METZ01_LOCUS121529</name>
</gene>
<comment type="subcellular location">
    <subcellularLocation>
        <location evidence="1">Membrane</location>
        <topology evidence="1">Multi-pass membrane protein</topology>
    </subcellularLocation>
</comment>
<dbReference type="InterPro" id="IPR006059">
    <property type="entry name" value="SBP"/>
</dbReference>
<dbReference type="GO" id="GO:0015768">
    <property type="term" value="P:maltose transport"/>
    <property type="evidence" value="ECO:0007669"/>
    <property type="project" value="TreeGrafter"/>
</dbReference>
<dbReference type="EMBL" id="UINC01016506">
    <property type="protein sequence ID" value="SVA68675.1"/>
    <property type="molecule type" value="Genomic_DNA"/>
</dbReference>
<evidence type="ECO:0000256" key="4">
    <source>
        <dbReference type="ARBA" id="ARBA00022597"/>
    </source>
</evidence>
<dbReference type="InterPro" id="IPR035906">
    <property type="entry name" value="MetI-like_sf"/>
</dbReference>
<evidence type="ECO:0000256" key="3">
    <source>
        <dbReference type="ARBA" id="ARBA00022448"/>
    </source>
</evidence>
<feature type="domain" description="ABC transmembrane type-1" evidence="10">
    <location>
        <begin position="477"/>
        <end position="531"/>
    </location>
</feature>